<keyword evidence="7" id="KW-1185">Reference proteome</keyword>
<evidence type="ECO:0000313" key="7">
    <source>
        <dbReference type="Proteomes" id="UP000595197"/>
    </source>
</evidence>
<dbReference type="InterPro" id="IPR001029">
    <property type="entry name" value="Flagellin_N"/>
</dbReference>
<keyword evidence="3" id="KW-0964">Secreted</keyword>
<keyword evidence="2 3" id="KW-0975">Bacterial flagellum</keyword>
<comment type="similarity">
    <text evidence="1 3">Belongs to the bacterial flagellin family.</text>
</comment>
<reference evidence="6" key="1">
    <citation type="submission" date="2021-02" db="EMBL/GenBank/DDBJ databases">
        <title>Skermanella TT6 skin isolate.</title>
        <authorList>
            <person name="Lee K."/>
            <person name="Ganzorig M."/>
        </authorList>
    </citation>
    <scope>NUCLEOTIDE SEQUENCE</scope>
    <source>
        <strain evidence="6">TT6</strain>
    </source>
</reference>
<feature type="domain" description="Flagellin C-terminal" evidence="5">
    <location>
        <begin position="286"/>
        <end position="328"/>
    </location>
</feature>
<evidence type="ECO:0000259" key="4">
    <source>
        <dbReference type="Pfam" id="PF00669"/>
    </source>
</evidence>
<organism evidence="6 7">
    <name type="scientific">Skermanella cutis</name>
    <dbReference type="NCBI Taxonomy" id="2775420"/>
    <lineage>
        <taxon>Bacteria</taxon>
        <taxon>Pseudomonadati</taxon>
        <taxon>Pseudomonadota</taxon>
        <taxon>Alphaproteobacteria</taxon>
        <taxon>Rhodospirillales</taxon>
        <taxon>Azospirillaceae</taxon>
        <taxon>Skermanella</taxon>
    </lineage>
</organism>
<accession>A0ABX7B9Q0</accession>
<sequence>MSLSIHTNAVQMSALRSLSMAAEYTKAAEARLATGKNIVDAYTDGAAFAVSVRIDTNVKAINAVNERLNATKDSIFRTTEGVSVMSSLTAQVRKTLVKLADSSLVGVERENYEIRYKRYAAEILDHYNGLMKDGTSLVSDGEFYNSIYTAPHKVVSNVDGRQTTVGDWDPTGGSLTLSGFTDPNGTSGARNKEDIAQAWRQVFLDTGQNLVQNGRGFPSEQQVIPTPDAARAAAMIDDSGSSPYRLSQLEDSLSRVMNGLFKDLRSIDNYISFNNDVAAASEGGLGAIQDADMTKESARFEAFKVRQEMARQGLAIVQASNRAVLSLLI</sequence>
<evidence type="ECO:0000256" key="2">
    <source>
        <dbReference type="ARBA" id="ARBA00023143"/>
    </source>
</evidence>
<evidence type="ECO:0000259" key="5">
    <source>
        <dbReference type="Pfam" id="PF00700"/>
    </source>
</evidence>
<dbReference type="InterPro" id="IPR001492">
    <property type="entry name" value="Flagellin"/>
</dbReference>
<comment type="subcellular location">
    <subcellularLocation>
        <location evidence="3">Secreted</location>
    </subcellularLocation>
    <subcellularLocation>
        <location evidence="3">Bacterial flagellum</location>
    </subcellularLocation>
</comment>
<protein>
    <recommendedName>
        <fullName evidence="3">Flagellin</fullName>
    </recommendedName>
</protein>
<dbReference type="PANTHER" id="PTHR42792:SF2">
    <property type="entry name" value="FLAGELLIN"/>
    <property type="match status" value="1"/>
</dbReference>
<dbReference type="EMBL" id="CP067420">
    <property type="protein sequence ID" value="QQP89806.1"/>
    <property type="molecule type" value="Genomic_DNA"/>
</dbReference>
<dbReference type="Pfam" id="PF00669">
    <property type="entry name" value="Flagellin_N"/>
    <property type="match status" value="1"/>
</dbReference>
<keyword evidence="6" id="KW-0969">Cilium</keyword>
<proteinExistence type="inferred from homology"/>
<keyword evidence="6" id="KW-0282">Flagellum</keyword>
<comment type="function">
    <text evidence="3">Flagellin is the subunit protein which polymerizes to form the filaments of bacterial flagella.</text>
</comment>
<keyword evidence="6" id="KW-0966">Cell projection</keyword>
<dbReference type="InterPro" id="IPR046358">
    <property type="entry name" value="Flagellin_C"/>
</dbReference>
<dbReference type="Pfam" id="PF00700">
    <property type="entry name" value="Flagellin_C"/>
    <property type="match status" value="1"/>
</dbReference>
<dbReference type="SUPFAM" id="SSF64518">
    <property type="entry name" value="Phase 1 flagellin"/>
    <property type="match status" value="1"/>
</dbReference>
<dbReference type="Proteomes" id="UP000595197">
    <property type="component" value="Chromosome"/>
</dbReference>
<dbReference type="PANTHER" id="PTHR42792">
    <property type="entry name" value="FLAGELLIN"/>
    <property type="match status" value="1"/>
</dbReference>
<dbReference type="Gene3D" id="1.20.1330.10">
    <property type="entry name" value="f41 fragment of flagellin, N-terminal domain"/>
    <property type="match status" value="1"/>
</dbReference>
<dbReference type="RefSeq" id="WP_201076506.1">
    <property type="nucleotide sequence ID" value="NZ_CP067420.1"/>
</dbReference>
<feature type="domain" description="Flagellin N-terminal" evidence="4">
    <location>
        <begin position="5"/>
        <end position="111"/>
    </location>
</feature>
<evidence type="ECO:0000256" key="3">
    <source>
        <dbReference type="RuleBase" id="RU362073"/>
    </source>
</evidence>
<name>A0ABX7B9Q0_9PROT</name>
<evidence type="ECO:0000313" key="6">
    <source>
        <dbReference type="EMBL" id="QQP89806.1"/>
    </source>
</evidence>
<gene>
    <name evidence="6" type="ORF">IGS68_00545</name>
</gene>
<evidence type="ECO:0000256" key="1">
    <source>
        <dbReference type="ARBA" id="ARBA00005709"/>
    </source>
</evidence>